<dbReference type="AlphaFoldDB" id="O30312"/>
<dbReference type="HOGENOM" id="CLU_762075_0_0_2"/>
<sequence length="392" mass="46122">MSFFRAEQAAKLSISREKWARPDSNRGPSPRQGDVQMEGGEQSEVVKESYKNLSESEHKKQSSGSLMDVELRYTKEELDAYTEKRLTGISKKTKWWIEKASETFWEQTKGVVSFETLSKFKEFTLNNWDSRDAWSKVLNFGKSFLGELSKLRMDTRYRDLGELFLEMPKSIKERKRTTDRAITENDVKNAVRYFVNKWKTVKKGRGKLDYATALSHVTQILFGAYTGQRPETISKLRVEQFEEALKINPPTLLVEANQDKIRMEHYVPLHPDLIPFLKELLKIRKKQGRKLMFEHESCGQQLKRAMIPLEKGELIKDKNKRHFVLGDLRKFAEQMADKIKWDTSNKNYILTHNVSSVDWQHYKHPLPEFVYQIYMESWKDVHLIPKEAYELV</sequence>
<feature type="compositionally biased region" description="Basic and acidic residues" evidence="2">
    <location>
        <begin position="44"/>
        <end position="60"/>
    </location>
</feature>
<dbReference type="eggNOG" id="arCOG08624">
    <property type="taxonomic scope" value="Archaea"/>
</dbReference>
<organism evidence="3 4">
    <name type="scientific">Archaeoglobus fulgidus (strain ATCC 49558 / DSM 4304 / JCM 9628 / NBRC 100126 / VC-16)</name>
    <dbReference type="NCBI Taxonomy" id="224325"/>
    <lineage>
        <taxon>Archaea</taxon>
        <taxon>Methanobacteriati</taxon>
        <taxon>Methanobacteriota</taxon>
        <taxon>Archaeoglobi</taxon>
        <taxon>Archaeoglobales</taxon>
        <taxon>Archaeoglobaceae</taxon>
        <taxon>Archaeoglobus</taxon>
    </lineage>
</organism>
<evidence type="ECO:0000313" key="4">
    <source>
        <dbReference type="Proteomes" id="UP000002199"/>
    </source>
</evidence>
<dbReference type="GO" id="GO:0003677">
    <property type="term" value="F:DNA binding"/>
    <property type="evidence" value="ECO:0007669"/>
    <property type="project" value="InterPro"/>
</dbReference>
<dbReference type="PaxDb" id="224325-AF_2358"/>
<dbReference type="SUPFAM" id="SSF56349">
    <property type="entry name" value="DNA breaking-rejoining enzymes"/>
    <property type="match status" value="1"/>
</dbReference>
<dbReference type="GO" id="GO:0015074">
    <property type="term" value="P:DNA integration"/>
    <property type="evidence" value="ECO:0007669"/>
    <property type="project" value="InterPro"/>
</dbReference>
<gene>
    <name evidence="3" type="ordered locus">AF_2358</name>
</gene>
<proteinExistence type="predicted"/>
<evidence type="ECO:0000313" key="3">
    <source>
        <dbReference type="EMBL" id="AAB91305.1"/>
    </source>
</evidence>
<feature type="region of interest" description="Disordered" evidence="2">
    <location>
        <begin position="15"/>
        <end position="63"/>
    </location>
</feature>
<dbReference type="GO" id="GO:0006310">
    <property type="term" value="P:DNA recombination"/>
    <property type="evidence" value="ECO:0007669"/>
    <property type="project" value="UniProtKB-KW"/>
</dbReference>
<accession>O30312</accession>
<protein>
    <recommendedName>
        <fullName evidence="5">Integrase SSV1 C-terminal domain-containing protein</fullName>
    </recommendedName>
</protein>
<dbReference type="PIR" id="F69544">
    <property type="entry name" value="F69544"/>
</dbReference>
<evidence type="ECO:0000256" key="2">
    <source>
        <dbReference type="SAM" id="MobiDB-lite"/>
    </source>
</evidence>
<dbReference type="InterPro" id="IPR013762">
    <property type="entry name" value="Integrase-like_cat_sf"/>
</dbReference>
<dbReference type="EMBL" id="AE000782">
    <property type="protein sequence ID" value="AAB91305.1"/>
    <property type="molecule type" value="Genomic_DNA"/>
</dbReference>
<dbReference type="Proteomes" id="UP000002199">
    <property type="component" value="Chromosome"/>
</dbReference>
<name>O30312_ARCFU</name>
<feature type="compositionally biased region" description="Basic and acidic residues" evidence="2">
    <location>
        <begin position="15"/>
        <end position="24"/>
    </location>
</feature>
<dbReference type="EnsemblBacteria" id="AAB91305">
    <property type="protein sequence ID" value="AAB91305"/>
    <property type="gene ID" value="AF_2358"/>
</dbReference>
<keyword evidence="4" id="KW-1185">Reference proteome</keyword>
<dbReference type="Gene3D" id="1.10.443.10">
    <property type="entry name" value="Intergrase catalytic core"/>
    <property type="match status" value="1"/>
</dbReference>
<reference evidence="3 4" key="1">
    <citation type="journal article" date="1997" name="Nature">
        <title>The complete genome sequence of the hyperthermophilic, sulphate-reducing archaeon Archaeoglobus fulgidus.</title>
        <authorList>
            <person name="Klenk H.P."/>
            <person name="Clayton R.A."/>
            <person name="Tomb J."/>
            <person name="White O."/>
            <person name="Nelson K.E."/>
            <person name="Ketchum K.A."/>
            <person name="Dodson R.J."/>
            <person name="Gwinn M."/>
            <person name="Hickey E.K."/>
            <person name="Peterson J.D."/>
            <person name="Richardson D.L."/>
            <person name="Kerlavage A.R."/>
            <person name="Graham D.E."/>
            <person name="Kyrpides N.C."/>
            <person name="Fleischmann R.D."/>
            <person name="Quackenbush J."/>
            <person name="Lee N.H."/>
            <person name="Sutton G.G."/>
            <person name="Gill S."/>
            <person name="Kirkness E.F."/>
            <person name="Dougherty B.A."/>
            <person name="McKenney K."/>
            <person name="Adams M.D."/>
            <person name="Loftus B."/>
            <person name="Peterson S."/>
            <person name="Reich C.I."/>
            <person name="McNeil L.K."/>
            <person name="Badger J.H."/>
            <person name="Glodek A."/>
            <person name="Zhou L."/>
            <person name="Overbeek R."/>
            <person name="Gocayne J.D."/>
            <person name="Weidman J.F."/>
            <person name="McDonald L."/>
            <person name="Utterback T."/>
            <person name="Cotton M.D."/>
            <person name="Spriggs T."/>
            <person name="Artiach P."/>
            <person name="Kaine B.P."/>
            <person name="Sykes S.M."/>
            <person name="Sadow P.W."/>
            <person name="D'Andrea K.P."/>
            <person name="Bowman C."/>
            <person name="Fujii C."/>
            <person name="Garland S.A."/>
            <person name="Mason T.M."/>
            <person name="Olsen G.J."/>
            <person name="Fraser C.M."/>
            <person name="Smith H.O."/>
            <person name="Woese C.R."/>
            <person name="Venter J.C."/>
        </authorList>
    </citation>
    <scope>NUCLEOTIDE SEQUENCE [LARGE SCALE GENOMIC DNA]</scope>
    <source>
        <strain evidence="4">ATCC 49558 / DSM 4304 / JCM 9628 / NBRC 100126 / VC-16</strain>
    </source>
</reference>
<keyword evidence="1" id="KW-0233">DNA recombination</keyword>
<evidence type="ECO:0008006" key="5">
    <source>
        <dbReference type="Google" id="ProtNLM"/>
    </source>
</evidence>
<dbReference type="KEGG" id="afu:AF_2358"/>
<evidence type="ECO:0000256" key="1">
    <source>
        <dbReference type="ARBA" id="ARBA00023172"/>
    </source>
</evidence>
<dbReference type="InterPro" id="IPR011010">
    <property type="entry name" value="DNA_brk_join_enz"/>
</dbReference>